<sequence>MERARQEAYIRSFATRPEVRRMEQFVQHGNTSCLLHCVAVAHVSFAIARALHLRVREEALSRGALLHDYFLYDWHVRDPLRKKHAFFHPSAALENARRVFELSEVECDIIRKHMFPLTPVPPRYREGWLVVLADKVCSVYEFFRKDAYRGIKIRYFSH</sequence>
<accession>A0A9D1P7P8</accession>
<dbReference type="Proteomes" id="UP000886884">
    <property type="component" value="Unassembled WGS sequence"/>
</dbReference>
<comment type="caution">
    <text evidence="2">The sequence shown here is derived from an EMBL/GenBank/DDBJ whole genome shotgun (WGS) entry which is preliminary data.</text>
</comment>
<reference evidence="2" key="2">
    <citation type="journal article" date="2021" name="PeerJ">
        <title>Extensive microbial diversity within the chicken gut microbiome revealed by metagenomics and culture.</title>
        <authorList>
            <person name="Gilroy R."/>
            <person name="Ravi A."/>
            <person name="Getino M."/>
            <person name="Pursley I."/>
            <person name="Horton D.L."/>
            <person name="Alikhan N.F."/>
            <person name="Baker D."/>
            <person name="Gharbi K."/>
            <person name="Hall N."/>
            <person name="Watson M."/>
            <person name="Adriaenssens E.M."/>
            <person name="Foster-Nyarko E."/>
            <person name="Jarju S."/>
            <person name="Secka A."/>
            <person name="Antonio M."/>
            <person name="Oren A."/>
            <person name="Chaudhuri R.R."/>
            <person name="La Ragione R."/>
            <person name="Hildebrand F."/>
            <person name="Pallen M.J."/>
        </authorList>
    </citation>
    <scope>NUCLEOTIDE SEQUENCE</scope>
    <source>
        <strain evidence="2">CHK183-6373</strain>
    </source>
</reference>
<organism evidence="2 3">
    <name type="scientific">Candidatus Ornithocaccomicrobium faecavium</name>
    <dbReference type="NCBI Taxonomy" id="2840890"/>
    <lineage>
        <taxon>Bacteria</taxon>
        <taxon>Bacillati</taxon>
        <taxon>Bacillota</taxon>
        <taxon>Clostridia</taxon>
        <taxon>Candidatus Ornithocaccomicrobium</taxon>
    </lineage>
</organism>
<dbReference type="InterPro" id="IPR006674">
    <property type="entry name" value="HD_domain"/>
</dbReference>
<gene>
    <name evidence="2" type="ORF">IAA64_08625</name>
</gene>
<dbReference type="InterPro" id="IPR003607">
    <property type="entry name" value="HD/PDEase_dom"/>
</dbReference>
<evidence type="ECO:0000313" key="2">
    <source>
        <dbReference type="EMBL" id="HIV28020.1"/>
    </source>
</evidence>
<evidence type="ECO:0000259" key="1">
    <source>
        <dbReference type="Pfam" id="PF01966"/>
    </source>
</evidence>
<dbReference type="SUPFAM" id="SSF109604">
    <property type="entry name" value="HD-domain/PDEase-like"/>
    <property type="match status" value="1"/>
</dbReference>
<reference evidence="2" key="1">
    <citation type="submission" date="2020-10" db="EMBL/GenBank/DDBJ databases">
        <authorList>
            <person name="Gilroy R."/>
        </authorList>
    </citation>
    <scope>NUCLEOTIDE SEQUENCE</scope>
    <source>
        <strain evidence="2">CHK183-6373</strain>
    </source>
</reference>
<protein>
    <submittedName>
        <fullName evidence="2">HD domain-containing protein</fullName>
    </submittedName>
</protein>
<dbReference type="EMBL" id="DVOT01000153">
    <property type="protein sequence ID" value="HIV28020.1"/>
    <property type="molecule type" value="Genomic_DNA"/>
</dbReference>
<dbReference type="CDD" id="cd00077">
    <property type="entry name" value="HDc"/>
    <property type="match status" value="1"/>
</dbReference>
<dbReference type="Pfam" id="PF01966">
    <property type="entry name" value="HD"/>
    <property type="match status" value="1"/>
</dbReference>
<feature type="domain" description="HD" evidence="1">
    <location>
        <begin position="36"/>
        <end position="136"/>
    </location>
</feature>
<evidence type="ECO:0000313" key="3">
    <source>
        <dbReference type="Proteomes" id="UP000886884"/>
    </source>
</evidence>
<name>A0A9D1P7P8_9FIRM</name>
<dbReference type="Gene3D" id="1.10.3210.10">
    <property type="entry name" value="Hypothetical protein af1432"/>
    <property type="match status" value="1"/>
</dbReference>
<proteinExistence type="predicted"/>
<dbReference type="AlphaFoldDB" id="A0A9D1P7P8"/>